<name>A0ABW8UTV3_9RHOB</name>
<comment type="caution">
    <text evidence="7">The sequence shown here is derived from an EMBL/GenBank/DDBJ whole genome shotgun (WGS) entry which is preliminary data.</text>
</comment>
<dbReference type="CDD" id="cd06558">
    <property type="entry name" value="crotonase-like"/>
    <property type="match status" value="1"/>
</dbReference>
<dbReference type="Pfam" id="PF00378">
    <property type="entry name" value="ECH_1"/>
    <property type="match status" value="1"/>
</dbReference>
<dbReference type="Proteomes" id="UP001627408">
    <property type="component" value="Unassembled WGS sequence"/>
</dbReference>
<evidence type="ECO:0000256" key="1">
    <source>
        <dbReference type="ARBA" id="ARBA00005005"/>
    </source>
</evidence>
<dbReference type="SUPFAM" id="SSF52096">
    <property type="entry name" value="ClpP/crotonase"/>
    <property type="match status" value="1"/>
</dbReference>
<dbReference type="InterPro" id="IPR029045">
    <property type="entry name" value="ClpP/crotonase-like_dom_sf"/>
</dbReference>
<evidence type="ECO:0000256" key="6">
    <source>
        <dbReference type="RuleBase" id="RU003707"/>
    </source>
</evidence>
<sequence length="265" mass="28035">MSEPARVSVTYENHIAHVRLTRSDKVNAVDQAMIDAVIAAGNEVAESDARVCVISGDGKGFCAGIDIAGLGAMIGKDPNDLLMPRTHGNGTTNQWQEVAMVWTRCPMPVIAAIHGVCYGAGLQLALGADIRIAGPDAKLAVMEMKWGIVPDMGGMVLLPRLVRSDVLRRLTYTADPVPAQQAEAWGLVTEIADDPLAAAMSLAETLALKSPSALRAAKALIGYAEANGPDAVLLEESRVQAELIGKPDQMEVVAATFQKRAPVFK</sequence>
<dbReference type="InterPro" id="IPR014748">
    <property type="entry name" value="Enoyl-CoA_hydra_C"/>
</dbReference>
<reference evidence="7 8" key="1">
    <citation type="submission" date="2024-08" db="EMBL/GenBank/DDBJ databases">
        <title>Tateyamaria sp. nov., isolated from marine algae.</title>
        <authorList>
            <person name="Choi B.J."/>
            <person name="Kim J.M."/>
            <person name="Lee J.K."/>
            <person name="Choi D.G."/>
            <person name="Bayburt H."/>
            <person name="Baek J.H."/>
            <person name="Han D.M."/>
            <person name="Jeon C.O."/>
        </authorList>
    </citation>
    <scope>NUCLEOTIDE SEQUENCE [LARGE SCALE GENOMIC DNA]</scope>
    <source>
        <strain evidence="7 8">KMU-156</strain>
    </source>
</reference>
<evidence type="ECO:0000313" key="8">
    <source>
        <dbReference type="Proteomes" id="UP001627408"/>
    </source>
</evidence>
<dbReference type="NCBIfam" id="NF005699">
    <property type="entry name" value="PRK07509.1"/>
    <property type="match status" value="1"/>
</dbReference>
<keyword evidence="8" id="KW-1185">Reference proteome</keyword>
<dbReference type="RefSeq" id="WP_407592412.1">
    <property type="nucleotide sequence ID" value="NZ_JBHDIY010000002.1"/>
</dbReference>
<gene>
    <name evidence="7" type="ORF">ACERZ8_11985</name>
</gene>
<dbReference type="Gene3D" id="1.10.12.10">
    <property type="entry name" value="Lyase 2-enoyl-coa Hydratase, Chain A, domain 2"/>
    <property type="match status" value="1"/>
</dbReference>
<dbReference type="EMBL" id="JBHDIY010000002">
    <property type="protein sequence ID" value="MFL4470563.1"/>
    <property type="molecule type" value="Genomic_DNA"/>
</dbReference>
<comment type="similarity">
    <text evidence="2 6">Belongs to the enoyl-CoA hydratase/isomerase family.</text>
</comment>
<comment type="pathway">
    <text evidence="1">Lipid metabolism; fatty acid beta-oxidation.</text>
</comment>
<dbReference type="PANTHER" id="PTHR43149">
    <property type="entry name" value="ENOYL-COA HYDRATASE"/>
    <property type="match status" value="1"/>
</dbReference>
<dbReference type="InterPro" id="IPR001753">
    <property type="entry name" value="Enoyl-CoA_hydra/iso"/>
</dbReference>
<evidence type="ECO:0000256" key="2">
    <source>
        <dbReference type="ARBA" id="ARBA00005254"/>
    </source>
</evidence>
<dbReference type="InterPro" id="IPR018376">
    <property type="entry name" value="Enoyl-CoA_hyd/isom_CS"/>
</dbReference>
<dbReference type="PANTHER" id="PTHR43149:SF1">
    <property type="entry name" value="DELTA(3,5)-DELTA(2,4)-DIENOYL-COA ISOMERASE, MITOCHONDRIAL"/>
    <property type="match status" value="1"/>
</dbReference>
<evidence type="ECO:0000256" key="4">
    <source>
        <dbReference type="ARBA" id="ARBA00023098"/>
    </source>
</evidence>
<keyword evidence="4" id="KW-0443">Lipid metabolism</keyword>
<protein>
    <submittedName>
        <fullName evidence="7">Crotonase/enoyl-CoA hydratase family protein</fullName>
    </submittedName>
</protein>
<evidence type="ECO:0000256" key="5">
    <source>
        <dbReference type="ARBA" id="ARBA00023235"/>
    </source>
</evidence>
<dbReference type="Gene3D" id="3.90.226.10">
    <property type="entry name" value="2-enoyl-CoA Hydratase, Chain A, domain 1"/>
    <property type="match status" value="1"/>
</dbReference>
<keyword evidence="5" id="KW-0413">Isomerase</keyword>
<dbReference type="InterPro" id="IPR045002">
    <property type="entry name" value="Ech1-like"/>
</dbReference>
<dbReference type="PROSITE" id="PS00166">
    <property type="entry name" value="ENOYL_COA_HYDRATASE"/>
    <property type="match status" value="1"/>
</dbReference>
<evidence type="ECO:0000256" key="3">
    <source>
        <dbReference type="ARBA" id="ARBA00022832"/>
    </source>
</evidence>
<keyword evidence="3" id="KW-0276">Fatty acid metabolism</keyword>
<proteinExistence type="inferred from homology"/>
<organism evidence="7 8">
    <name type="scientific">Tateyamaria armeniaca</name>
    <dbReference type="NCBI Taxonomy" id="2518930"/>
    <lineage>
        <taxon>Bacteria</taxon>
        <taxon>Pseudomonadati</taxon>
        <taxon>Pseudomonadota</taxon>
        <taxon>Alphaproteobacteria</taxon>
        <taxon>Rhodobacterales</taxon>
        <taxon>Roseobacteraceae</taxon>
        <taxon>Tateyamaria</taxon>
    </lineage>
</organism>
<evidence type="ECO:0000313" key="7">
    <source>
        <dbReference type="EMBL" id="MFL4470563.1"/>
    </source>
</evidence>
<accession>A0ABW8UTV3</accession>